<protein>
    <submittedName>
        <fullName evidence="2">Uncharacterized protein</fullName>
    </submittedName>
</protein>
<keyword evidence="1" id="KW-0472">Membrane</keyword>
<sequence>MPPPSTSVTSAFVLLVLGMAALFVSATWRAGRRLGEPPRETAGWTLLSAGVIALVMGLTGIFAARGAFADMRSAPPDIFKAILPTVALTFVLAFSRFGDRLVRGLSLSALIGFQVFRIPVEWVLWALHREGALPIEMTFEGLNFDILTGLSAPIVAWLAHKGRAAPALVATWNTIGLALLVTIVMVTNLSSPLFADVFRAEPRSTLITTAPYIWLPIVLVQAALLGHLLVYRRLRLPR</sequence>
<dbReference type="EMBL" id="FOIB01000010">
    <property type="protein sequence ID" value="SEU34270.1"/>
    <property type="molecule type" value="Genomic_DNA"/>
</dbReference>
<feature type="transmembrane region" description="Helical" evidence="1">
    <location>
        <begin position="107"/>
        <end position="127"/>
    </location>
</feature>
<proteinExistence type="predicted"/>
<evidence type="ECO:0000313" key="3">
    <source>
        <dbReference type="EMBL" id="SEU34270.1"/>
    </source>
</evidence>
<feature type="transmembrane region" description="Helical" evidence="1">
    <location>
        <begin position="139"/>
        <end position="159"/>
    </location>
</feature>
<reference evidence="3 4" key="1">
    <citation type="submission" date="2016-10" db="EMBL/GenBank/DDBJ databases">
        <authorList>
            <person name="Varghese N."/>
            <person name="Submissions S."/>
        </authorList>
    </citation>
    <scope>NUCLEOTIDE SEQUENCE [LARGE SCALE GENOMIC DNA]</scope>
    <source>
        <strain evidence="3 4">DSM 16525</strain>
    </source>
</reference>
<feature type="transmembrane region" description="Helical" evidence="1">
    <location>
        <begin position="171"/>
        <end position="191"/>
    </location>
</feature>
<keyword evidence="1" id="KW-1133">Transmembrane helix</keyword>
<feature type="transmembrane region" description="Helical" evidence="1">
    <location>
        <begin position="78"/>
        <end position="95"/>
    </location>
</feature>
<dbReference type="AlphaFoldDB" id="A0A511T9W0"/>
<accession>A0A511T9W0</accession>
<dbReference type="RefSeq" id="WP_074957687.1">
    <property type="nucleotide sequence ID" value="NZ_BJXR01000038.1"/>
</dbReference>
<name>A0A511T9W0_MYXFU</name>
<gene>
    <name evidence="2" type="ORF">MFU01_54100</name>
    <name evidence="3" type="ORF">SAMN05443572_11027</name>
</gene>
<feature type="transmembrane region" description="Helical" evidence="1">
    <location>
        <begin position="43"/>
        <end position="66"/>
    </location>
</feature>
<evidence type="ECO:0000313" key="5">
    <source>
        <dbReference type="Proteomes" id="UP000321514"/>
    </source>
</evidence>
<dbReference type="Proteomes" id="UP000321514">
    <property type="component" value="Unassembled WGS sequence"/>
</dbReference>
<dbReference type="OrthoDB" id="571893at2"/>
<dbReference type="Proteomes" id="UP000183760">
    <property type="component" value="Unassembled WGS sequence"/>
</dbReference>
<dbReference type="EMBL" id="BJXR01000038">
    <property type="protein sequence ID" value="GEN10373.1"/>
    <property type="molecule type" value="Genomic_DNA"/>
</dbReference>
<feature type="transmembrane region" description="Helical" evidence="1">
    <location>
        <begin position="12"/>
        <end position="31"/>
    </location>
</feature>
<organism evidence="2 5">
    <name type="scientific">Myxococcus fulvus</name>
    <dbReference type="NCBI Taxonomy" id="33"/>
    <lineage>
        <taxon>Bacteria</taxon>
        <taxon>Pseudomonadati</taxon>
        <taxon>Myxococcota</taxon>
        <taxon>Myxococcia</taxon>
        <taxon>Myxococcales</taxon>
        <taxon>Cystobacterineae</taxon>
        <taxon>Myxococcaceae</taxon>
        <taxon>Myxococcus</taxon>
    </lineage>
</organism>
<keyword evidence="4" id="KW-1185">Reference proteome</keyword>
<feature type="transmembrane region" description="Helical" evidence="1">
    <location>
        <begin position="211"/>
        <end position="231"/>
    </location>
</feature>
<evidence type="ECO:0000256" key="1">
    <source>
        <dbReference type="SAM" id="Phobius"/>
    </source>
</evidence>
<reference evidence="2 5" key="2">
    <citation type="submission" date="2019-07" db="EMBL/GenBank/DDBJ databases">
        <title>Whole genome shotgun sequence of Myxococcus fulvus NBRC 100333.</title>
        <authorList>
            <person name="Hosoyama A."/>
            <person name="Uohara A."/>
            <person name="Ohji S."/>
            <person name="Ichikawa N."/>
        </authorList>
    </citation>
    <scope>NUCLEOTIDE SEQUENCE [LARGE SCALE GENOMIC DNA]</scope>
    <source>
        <strain evidence="2 5">NBRC 100333</strain>
    </source>
</reference>
<keyword evidence="1" id="KW-0812">Transmembrane</keyword>
<evidence type="ECO:0000313" key="4">
    <source>
        <dbReference type="Proteomes" id="UP000183760"/>
    </source>
</evidence>
<comment type="caution">
    <text evidence="2">The sequence shown here is derived from an EMBL/GenBank/DDBJ whole genome shotgun (WGS) entry which is preliminary data.</text>
</comment>
<evidence type="ECO:0000313" key="2">
    <source>
        <dbReference type="EMBL" id="GEN10373.1"/>
    </source>
</evidence>